<protein>
    <submittedName>
        <fullName evidence="2">Stress responsive A/B Barrel Domain protein</fullName>
    </submittedName>
</protein>
<accession>A0A517QSR4</accession>
<dbReference type="OrthoDB" id="8114960at2"/>
<gene>
    <name evidence="2" type="ORF">Mal48_39290</name>
</gene>
<dbReference type="KEGG" id="tpol:Mal48_39290"/>
<keyword evidence="3" id="KW-1185">Reference proteome</keyword>
<organism evidence="2 3">
    <name type="scientific">Thalassoglobus polymorphus</name>
    <dbReference type="NCBI Taxonomy" id="2527994"/>
    <lineage>
        <taxon>Bacteria</taxon>
        <taxon>Pseudomonadati</taxon>
        <taxon>Planctomycetota</taxon>
        <taxon>Planctomycetia</taxon>
        <taxon>Planctomycetales</taxon>
        <taxon>Planctomycetaceae</taxon>
        <taxon>Thalassoglobus</taxon>
    </lineage>
</organism>
<dbReference type="Gene3D" id="3.30.70.100">
    <property type="match status" value="1"/>
</dbReference>
<dbReference type="SUPFAM" id="SSF54909">
    <property type="entry name" value="Dimeric alpha+beta barrel"/>
    <property type="match status" value="1"/>
</dbReference>
<dbReference type="PROSITE" id="PS51502">
    <property type="entry name" value="S_R_A_B_BARREL"/>
    <property type="match status" value="1"/>
</dbReference>
<name>A0A517QSR4_9PLAN</name>
<proteinExistence type="predicted"/>
<dbReference type="InterPro" id="IPR013097">
    <property type="entry name" value="Dabb"/>
</dbReference>
<dbReference type="SMART" id="SM00886">
    <property type="entry name" value="Dabb"/>
    <property type="match status" value="1"/>
</dbReference>
<dbReference type="Pfam" id="PF07876">
    <property type="entry name" value="Dabb"/>
    <property type="match status" value="1"/>
</dbReference>
<reference evidence="2 3" key="1">
    <citation type="submission" date="2019-02" db="EMBL/GenBank/DDBJ databases">
        <title>Deep-cultivation of Planctomycetes and their phenomic and genomic characterization uncovers novel biology.</title>
        <authorList>
            <person name="Wiegand S."/>
            <person name="Jogler M."/>
            <person name="Boedeker C."/>
            <person name="Pinto D."/>
            <person name="Vollmers J."/>
            <person name="Rivas-Marin E."/>
            <person name="Kohn T."/>
            <person name="Peeters S.H."/>
            <person name="Heuer A."/>
            <person name="Rast P."/>
            <person name="Oberbeckmann S."/>
            <person name="Bunk B."/>
            <person name="Jeske O."/>
            <person name="Meyerdierks A."/>
            <person name="Storesund J.E."/>
            <person name="Kallscheuer N."/>
            <person name="Luecker S."/>
            <person name="Lage O.M."/>
            <person name="Pohl T."/>
            <person name="Merkel B.J."/>
            <person name="Hornburger P."/>
            <person name="Mueller R.-W."/>
            <person name="Bruemmer F."/>
            <person name="Labrenz M."/>
            <person name="Spormann A.M."/>
            <person name="Op den Camp H."/>
            <person name="Overmann J."/>
            <person name="Amann R."/>
            <person name="Jetten M.S.M."/>
            <person name="Mascher T."/>
            <person name="Medema M.H."/>
            <person name="Devos D.P."/>
            <person name="Kaster A.-K."/>
            <person name="Ovreas L."/>
            <person name="Rohde M."/>
            <person name="Galperin M.Y."/>
            <person name="Jogler C."/>
        </authorList>
    </citation>
    <scope>NUCLEOTIDE SEQUENCE [LARGE SCALE GENOMIC DNA]</scope>
    <source>
        <strain evidence="2 3">Mal48</strain>
    </source>
</reference>
<dbReference type="EMBL" id="CP036267">
    <property type="protein sequence ID" value="QDT34661.1"/>
    <property type="molecule type" value="Genomic_DNA"/>
</dbReference>
<feature type="domain" description="Stress-response A/B barrel" evidence="1">
    <location>
        <begin position="2"/>
        <end position="98"/>
    </location>
</feature>
<evidence type="ECO:0000259" key="1">
    <source>
        <dbReference type="PROSITE" id="PS51502"/>
    </source>
</evidence>
<sequence>MLAHNVFFTLFDSSPEAIQAMIDQCHKYLKDHPGVVFFAAGDLAEDLARPVNDRMFHVALHVIFDTRENHDAYQTVPAHLEFIENNKAKWKQVRVFDSNC</sequence>
<dbReference type="Proteomes" id="UP000315724">
    <property type="component" value="Chromosome"/>
</dbReference>
<dbReference type="InterPro" id="IPR011008">
    <property type="entry name" value="Dimeric_a/b-barrel"/>
</dbReference>
<evidence type="ECO:0000313" key="3">
    <source>
        <dbReference type="Proteomes" id="UP000315724"/>
    </source>
</evidence>
<dbReference type="AlphaFoldDB" id="A0A517QSR4"/>
<evidence type="ECO:0000313" key="2">
    <source>
        <dbReference type="EMBL" id="QDT34661.1"/>
    </source>
</evidence>
<dbReference type="RefSeq" id="WP_145202956.1">
    <property type="nucleotide sequence ID" value="NZ_CP036267.1"/>
</dbReference>